<feature type="coiled-coil region" evidence="1">
    <location>
        <begin position="370"/>
        <end position="397"/>
    </location>
</feature>
<protein>
    <recommendedName>
        <fullName evidence="5">WHIM1 domain-containing protein</fullName>
    </recommendedName>
</protein>
<evidence type="ECO:0000313" key="4">
    <source>
        <dbReference type="Proteomes" id="UP001497383"/>
    </source>
</evidence>
<dbReference type="Proteomes" id="UP001497383">
    <property type="component" value="Chromosome 1"/>
</dbReference>
<feature type="region of interest" description="Disordered" evidence="2">
    <location>
        <begin position="411"/>
        <end position="499"/>
    </location>
</feature>
<dbReference type="GeneID" id="92206246"/>
<name>A0ABP0ZJ14_9ASCO</name>
<dbReference type="EMBL" id="OZ022405">
    <property type="protein sequence ID" value="CAK9436492.1"/>
    <property type="molecule type" value="Genomic_DNA"/>
</dbReference>
<sequence>MTPRQNSEAAAVVDSRFSVENLPFGSKEQKQALAKLASLPPLLHNQQPEQHYAETISELRNSYPYIFVVNWLYNYRGFLKLSSDPFDVDIFELELLNYFPQYDDATDHVKPGGHLFINRLKLALMTAVQNSKSSSINNFEAIFRLWFGIDTPLGGIARAEDGAENDDEGGGLEPTAVDLKIDYNENENLPKFDYLLIKDKFEILYILISYVAKSRRFREWVSKLTPQPEASRIDPSFTIAPSKSTRTEYFLLFEDSRLYSRTITFNPLVIAKKRKLAPTNPQDHYKPSAFDISDKITFQLQYKNIFEFASYLDTIKTHSQLKQLYSKLTKPAIIAAMFDSELKKRRFILSKKKEAQLAGLLAVRKRSSRIEARERQRTEEEAKQRELEQEELKLAAQQRFERRQKLKQRDLDVLSGSSSNMTRDERLRRRNEILYNQQSSTPTPMPESVEHENEDDEYDSAATNGESEIKYERNGETIDISSDDDKEEEEDDNDNEKAVGYGVVKQNQDQIVTEFQGEENDLKVSPAAPGEPAIVNMVEPDQVKLTEFADTKVAEIKPEDNHSE</sequence>
<keyword evidence="4" id="KW-1185">Reference proteome</keyword>
<evidence type="ECO:0000313" key="3">
    <source>
        <dbReference type="EMBL" id="CAK9436492.1"/>
    </source>
</evidence>
<evidence type="ECO:0000256" key="2">
    <source>
        <dbReference type="SAM" id="MobiDB-lite"/>
    </source>
</evidence>
<evidence type="ECO:0000256" key="1">
    <source>
        <dbReference type="SAM" id="Coils"/>
    </source>
</evidence>
<gene>
    <name evidence="3" type="ORF">LODBEIA_P10500</name>
</gene>
<feature type="compositionally biased region" description="Basic and acidic residues" evidence="2">
    <location>
        <begin position="467"/>
        <end position="476"/>
    </location>
</feature>
<proteinExistence type="predicted"/>
<feature type="compositionally biased region" description="Acidic residues" evidence="2">
    <location>
        <begin position="481"/>
        <end position="494"/>
    </location>
</feature>
<evidence type="ECO:0008006" key="5">
    <source>
        <dbReference type="Google" id="ProtNLM"/>
    </source>
</evidence>
<accession>A0ABP0ZJ14</accession>
<reference evidence="3 4" key="1">
    <citation type="submission" date="2024-03" db="EMBL/GenBank/DDBJ databases">
        <authorList>
            <person name="Brejova B."/>
        </authorList>
    </citation>
    <scope>NUCLEOTIDE SEQUENCE [LARGE SCALE GENOMIC DNA]</scope>
    <source>
        <strain evidence="3 4">CBS 14171</strain>
    </source>
</reference>
<organism evidence="3 4">
    <name type="scientific">Lodderomyces beijingensis</name>
    <dbReference type="NCBI Taxonomy" id="1775926"/>
    <lineage>
        <taxon>Eukaryota</taxon>
        <taxon>Fungi</taxon>
        <taxon>Dikarya</taxon>
        <taxon>Ascomycota</taxon>
        <taxon>Saccharomycotina</taxon>
        <taxon>Pichiomycetes</taxon>
        <taxon>Debaryomycetaceae</taxon>
        <taxon>Candida/Lodderomyces clade</taxon>
        <taxon>Lodderomyces</taxon>
    </lineage>
</organism>
<dbReference type="RefSeq" id="XP_066827988.1">
    <property type="nucleotide sequence ID" value="XM_066970896.1"/>
</dbReference>
<keyword evidence="1" id="KW-0175">Coiled coil</keyword>
<feature type="compositionally biased region" description="Basic and acidic residues" evidence="2">
    <location>
        <begin position="422"/>
        <end position="432"/>
    </location>
</feature>